<evidence type="ECO:0000313" key="3">
    <source>
        <dbReference type="EMBL" id="KAF4737244.1"/>
    </source>
</evidence>
<gene>
    <name evidence="3" type="ORF">FOZ62_012867</name>
</gene>
<keyword evidence="1" id="KW-0511">Multifunctional enzyme</keyword>
<dbReference type="Gene3D" id="3.30.70.270">
    <property type="match status" value="2"/>
</dbReference>
<dbReference type="InterPro" id="IPR050951">
    <property type="entry name" value="Retrovirus_Pol_polyprotein"/>
</dbReference>
<reference evidence="3 4" key="1">
    <citation type="submission" date="2020-04" db="EMBL/GenBank/DDBJ databases">
        <title>Perkinsus olseni comparative genomics.</title>
        <authorList>
            <person name="Bogema D.R."/>
        </authorList>
    </citation>
    <scope>NUCLEOTIDE SEQUENCE [LARGE SCALE GENOMIC DNA]</scope>
    <source>
        <strain evidence="3">ATCC PRA-205</strain>
    </source>
</reference>
<dbReference type="PANTHER" id="PTHR37984:SF5">
    <property type="entry name" value="PROTEIN NYNRIN-LIKE"/>
    <property type="match status" value="1"/>
</dbReference>
<dbReference type="EMBL" id="JABANM010011709">
    <property type="protein sequence ID" value="KAF4737244.1"/>
    <property type="molecule type" value="Genomic_DNA"/>
</dbReference>
<dbReference type="Pfam" id="PF00078">
    <property type="entry name" value="RVT_1"/>
    <property type="match status" value="1"/>
</dbReference>
<evidence type="ECO:0000256" key="1">
    <source>
        <dbReference type="ARBA" id="ARBA00023268"/>
    </source>
</evidence>
<name>A0A7J6SWA3_PEROL</name>
<dbReference type="GO" id="GO:0003824">
    <property type="term" value="F:catalytic activity"/>
    <property type="evidence" value="ECO:0007669"/>
    <property type="project" value="UniProtKB-KW"/>
</dbReference>
<dbReference type="PANTHER" id="PTHR37984">
    <property type="entry name" value="PROTEIN CBG26694"/>
    <property type="match status" value="1"/>
</dbReference>
<comment type="caution">
    <text evidence="3">The sequence shown here is derived from an EMBL/GenBank/DDBJ whole genome shotgun (WGS) entry which is preliminary data.</text>
</comment>
<dbReference type="AlphaFoldDB" id="A0A7J6SWA3"/>
<evidence type="ECO:0000313" key="4">
    <source>
        <dbReference type="Proteomes" id="UP000574390"/>
    </source>
</evidence>
<protein>
    <recommendedName>
        <fullName evidence="2">Reverse transcriptase domain-containing protein</fullName>
    </recommendedName>
</protein>
<dbReference type="FunFam" id="3.30.70.270:FF:000020">
    <property type="entry name" value="Transposon Tf2-6 polyprotein-like Protein"/>
    <property type="match status" value="1"/>
</dbReference>
<dbReference type="Proteomes" id="UP000574390">
    <property type="component" value="Unassembled WGS sequence"/>
</dbReference>
<organism evidence="3 4">
    <name type="scientific">Perkinsus olseni</name>
    <name type="common">Perkinsus atlanticus</name>
    <dbReference type="NCBI Taxonomy" id="32597"/>
    <lineage>
        <taxon>Eukaryota</taxon>
        <taxon>Sar</taxon>
        <taxon>Alveolata</taxon>
        <taxon>Perkinsozoa</taxon>
        <taxon>Perkinsea</taxon>
        <taxon>Perkinsida</taxon>
        <taxon>Perkinsidae</taxon>
        <taxon>Perkinsus</taxon>
    </lineage>
</organism>
<dbReference type="PROSITE" id="PS50878">
    <property type="entry name" value="RT_POL"/>
    <property type="match status" value="1"/>
</dbReference>
<dbReference type="SUPFAM" id="SSF56672">
    <property type="entry name" value="DNA/RNA polymerases"/>
    <property type="match status" value="1"/>
</dbReference>
<sequence>EGLHGATVFTTLDLRSGYWQIPLRKEDIHKTAFCPGANMPLFEFTRMPFGLHSATATFQSLMDRKLGHLPFVKVYLDDILIASPDLKTHLEHLRIVFRILAEANLTLNASKCEFAAPSVHYLGHIFDGHGTRPDPDRVDTIANWAPPTTVTEIKQFLGLVGYYREFIPRFASIALPIQRLTSTCAATPNAIQEHWSAECDERFAILKRALMDLPALSYPDFDMPFEICCDASNYAIGAVLQQEGRPLSFFSQSLSGPQLRWHTFEKEGFALFRALQKFRHYVLGHGLVVTIFSDHRPLQHLAKCESPR</sequence>
<dbReference type="Pfam" id="PF17919">
    <property type="entry name" value="RT_RNaseH_2"/>
    <property type="match status" value="1"/>
</dbReference>
<dbReference type="InterPro" id="IPR043502">
    <property type="entry name" value="DNA/RNA_pol_sf"/>
</dbReference>
<feature type="non-terminal residue" evidence="3">
    <location>
        <position position="308"/>
    </location>
</feature>
<dbReference type="InterPro" id="IPR041577">
    <property type="entry name" value="RT_RNaseH_2"/>
</dbReference>
<proteinExistence type="predicted"/>
<dbReference type="CDD" id="cd09274">
    <property type="entry name" value="RNase_HI_RT_Ty3"/>
    <property type="match status" value="1"/>
</dbReference>
<accession>A0A7J6SWA3</accession>
<dbReference type="CDD" id="cd01647">
    <property type="entry name" value="RT_LTR"/>
    <property type="match status" value="1"/>
</dbReference>
<feature type="non-terminal residue" evidence="3">
    <location>
        <position position="1"/>
    </location>
</feature>
<evidence type="ECO:0000259" key="2">
    <source>
        <dbReference type="PROSITE" id="PS50878"/>
    </source>
</evidence>
<feature type="domain" description="Reverse transcriptase" evidence="2">
    <location>
        <begin position="1"/>
        <end position="126"/>
    </location>
</feature>
<dbReference type="InterPro" id="IPR000477">
    <property type="entry name" value="RT_dom"/>
</dbReference>
<dbReference type="InterPro" id="IPR043128">
    <property type="entry name" value="Rev_trsase/Diguanyl_cyclase"/>
</dbReference>